<dbReference type="RefSeq" id="WP_151166339.1">
    <property type="nucleotide sequence ID" value="NZ_WACR01000002.1"/>
</dbReference>
<feature type="domain" description="PKD" evidence="7">
    <location>
        <begin position="1460"/>
        <end position="1513"/>
    </location>
</feature>
<dbReference type="NCBIfam" id="TIGR04131">
    <property type="entry name" value="Bac_Flav_CTERM"/>
    <property type="match status" value="1"/>
</dbReference>
<evidence type="ECO:0000256" key="6">
    <source>
        <dbReference type="SAM" id="SignalP"/>
    </source>
</evidence>
<feature type="domain" description="PKD" evidence="7">
    <location>
        <begin position="2453"/>
        <end position="2515"/>
    </location>
</feature>
<feature type="domain" description="PKD" evidence="7">
    <location>
        <begin position="2300"/>
        <end position="2353"/>
    </location>
</feature>
<evidence type="ECO:0000313" key="9">
    <source>
        <dbReference type="Proteomes" id="UP000435357"/>
    </source>
</evidence>
<evidence type="ECO:0000256" key="2">
    <source>
        <dbReference type="ARBA" id="ARBA00022692"/>
    </source>
</evidence>
<dbReference type="PANTHER" id="PTHR46730">
    <property type="entry name" value="POLYCYSTIN-1"/>
    <property type="match status" value="1"/>
</dbReference>
<evidence type="ECO:0000256" key="3">
    <source>
        <dbReference type="ARBA" id="ARBA00022737"/>
    </source>
</evidence>
<dbReference type="InterPro" id="IPR000601">
    <property type="entry name" value="PKD_dom"/>
</dbReference>
<dbReference type="GO" id="GO:0006816">
    <property type="term" value="P:calcium ion transport"/>
    <property type="evidence" value="ECO:0007669"/>
    <property type="project" value="TreeGrafter"/>
</dbReference>
<gene>
    <name evidence="8" type="ORF">F3059_02355</name>
</gene>
<keyword evidence="2" id="KW-0812">Transmembrane</keyword>
<dbReference type="EMBL" id="WACR01000002">
    <property type="protein sequence ID" value="KAB1065515.1"/>
    <property type="molecule type" value="Genomic_DNA"/>
</dbReference>
<evidence type="ECO:0000256" key="5">
    <source>
        <dbReference type="ARBA" id="ARBA00023136"/>
    </source>
</evidence>
<feature type="domain" description="PKD" evidence="7">
    <location>
        <begin position="2213"/>
        <end position="2271"/>
    </location>
</feature>
<dbReference type="InterPro" id="IPR035986">
    <property type="entry name" value="PKD_dom_sf"/>
</dbReference>
<feature type="domain" description="PKD" evidence="7">
    <location>
        <begin position="2633"/>
        <end position="2666"/>
    </location>
</feature>
<dbReference type="InterPro" id="IPR026341">
    <property type="entry name" value="T9SS_type_B"/>
</dbReference>
<accession>A0A6N6M965</accession>
<dbReference type="Pfam" id="PF13585">
    <property type="entry name" value="CHU_C"/>
    <property type="match status" value="1"/>
</dbReference>
<keyword evidence="4" id="KW-1133">Transmembrane helix</keyword>
<evidence type="ECO:0000313" key="8">
    <source>
        <dbReference type="EMBL" id="KAB1065515.1"/>
    </source>
</evidence>
<feature type="domain" description="PKD" evidence="7">
    <location>
        <begin position="754"/>
        <end position="838"/>
    </location>
</feature>
<feature type="domain" description="PKD" evidence="7">
    <location>
        <begin position="1349"/>
        <end position="1431"/>
    </location>
</feature>
<feature type="signal peptide" evidence="6">
    <location>
        <begin position="1"/>
        <end position="21"/>
    </location>
</feature>
<feature type="domain" description="PKD" evidence="7">
    <location>
        <begin position="1517"/>
        <end position="1594"/>
    </location>
</feature>
<feature type="domain" description="PKD" evidence="7">
    <location>
        <begin position="919"/>
        <end position="996"/>
    </location>
</feature>
<feature type="domain" description="PKD" evidence="7">
    <location>
        <begin position="2144"/>
        <end position="2189"/>
    </location>
</feature>
<dbReference type="GO" id="GO:0005261">
    <property type="term" value="F:monoatomic cation channel activity"/>
    <property type="evidence" value="ECO:0007669"/>
    <property type="project" value="TreeGrafter"/>
</dbReference>
<dbReference type="PANTHER" id="PTHR46730:SF1">
    <property type="entry name" value="PLAT DOMAIN-CONTAINING PROTEIN"/>
    <property type="match status" value="1"/>
</dbReference>
<dbReference type="InterPro" id="IPR022409">
    <property type="entry name" value="PKD/Chitinase_dom"/>
</dbReference>
<evidence type="ECO:0000256" key="1">
    <source>
        <dbReference type="ARBA" id="ARBA00004141"/>
    </source>
</evidence>
<evidence type="ECO:0000259" key="7">
    <source>
        <dbReference type="PROSITE" id="PS50093"/>
    </source>
</evidence>
<reference evidence="8 9" key="1">
    <citation type="submission" date="2019-09" db="EMBL/GenBank/DDBJ databases">
        <title>Genomes of Cryomorphaceae.</title>
        <authorList>
            <person name="Bowman J.P."/>
        </authorList>
    </citation>
    <scope>NUCLEOTIDE SEQUENCE [LARGE SCALE GENOMIC DNA]</scope>
    <source>
        <strain evidence="8 9">KCTC 52047</strain>
    </source>
</reference>
<dbReference type="SUPFAM" id="SSF49299">
    <property type="entry name" value="PKD domain"/>
    <property type="match status" value="17"/>
</dbReference>
<organism evidence="8 9">
    <name type="scientific">Salibacter halophilus</name>
    <dbReference type="NCBI Taxonomy" id="1803916"/>
    <lineage>
        <taxon>Bacteria</taxon>
        <taxon>Pseudomonadati</taxon>
        <taxon>Bacteroidota</taxon>
        <taxon>Flavobacteriia</taxon>
        <taxon>Flavobacteriales</taxon>
        <taxon>Salibacteraceae</taxon>
        <taxon>Salibacter</taxon>
    </lineage>
</organism>
<feature type="domain" description="PKD" evidence="7">
    <location>
        <begin position="616"/>
        <end position="669"/>
    </location>
</feature>
<dbReference type="SMART" id="SM00089">
    <property type="entry name" value="PKD"/>
    <property type="match status" value="18"/>
</dbReference>
<feature type="domain" description="PKD" evidence="7">
    <location>
        <begin position="1610"/>
        <end position="1675"/>
    </location>
</feature>
<feature type="domain" description="PKD" evidence="7">
    <location>
        <begin position="699"/>
        <end position="752"/>
    </location>
</feature>
<sequence length="2852" mass="303943">MKVSNLMWSLIMVVLSVQSVAQPCLSGYSYRRTLTVDNSSNPSSLNSHQVLVNVNTQSLINNGKLNPSGFDIRFTDANGSLLDYFIEPSTLNSTSTKIWVEVNSISATSSETIYMFYGNSSATQGSSGENTFELFDDFAGNSLDNSKWSACGNGNITISNDEVQLSSDGTTTGNAVLTSTNGFNYPVQIQTNVNGAGVGKSVIGILNNSGNGYGLTYETVSGSPVYSMKSLSQSSPQCYSLTNLSAPNNTTTNGAVTQGDWWFYWLDTGAQGYKVPTVGSDQSRNSTLNTLTNPVNVVLGNFDQNSSFSVDYVHVRKYSAHQPSVSVGTEDALVANLSASSNGPVCEGSDLDLTTTFFPGATYSWAGPNGFSSVSQNPTIPSASPAASGTYSVTVNNGSGCGAQVASVTATINPNSVGGTLNGNTTVCSGNNNGTLSLSGETGNVVRWESSSSSGGPWATINNTTTSLNYSNLAATTYYRAVVQSGACNETVSSIAAVQVEGPSDAGTITGGATVCEAQNSGTLTLTGNTGNVLKWQVSTDNFNWTDIANTSSTLNYSNLTETTYYRVDVAASPCGSDYSDPAIITVNPKPDVDFTDNNACEGTATVFSNNTTLFSGSQSSFNWTFGDGNGSTSENPSHTYASAGSYNVTLQVTSSDGCTGSFTKTISVKETPNMSWNAQDICEQTIQTFSNSTTISLGASITSYNWDFDDGTFSTSTSPNKSFNSTGVYDVKLEATTNQGCTDSLVKQVEVFPRAQVSFSAQSACVGENVSFSNNTSVATGSATYVWDFDDGNFSSAINPLHTFNAPGAYDVKLVATTNNGCADSTIVSVVIEPQPTADFSFSDVCDNNAVSFTDLSVNGGSGTLNYNWDFGDGNSSTQQSPQHTYAQSGTYTVTLQVTGNGGCSDVITKSVNVRPNPVSDFSSSQSCATNAMTFTNSSGISSGSLTYQWDFDDGTFSTATNPTKNYAIAGTYDVRLIAQSGFNCTDTTIKTVTVSPNTVAGSINGAASVCSGANNGTLNITGNTGSVVRWESSTTGGSPWTTINNNSTSLNYQNLNQTTHYRALVKSGGCDSVYTQAVEIEVSPQSVGGQAVGNQTVCSGNNSGVLTVTGKTGDITDWIYEPVPGSGFTSVGISTDSLQFSNLTQSRNYFAVVKSGACESDTSQIAVITVNPQTVSGTLTGTDTVCESSNNGALTVTGKTGDIIRWESSSTGGSPWTTINHTTSTLNYNNLNSTTTYRALVQSAGCQSVYTNAVTIHVNPSTVAGSVNGNNTICSGVNSGFVTLNNAQGIVQKWQLSTDGLNWSDINNNDQIQNYSNLDTTTWYRAQVKSGVCSAKFSDSAKITVNPKPDVDFSNTTACLQTATQFSDQTTISPGSLANATYTWDFDDGAGSSAQNPNYTFSSAGTFDVVLNVTTAAGCVDSITKSITVNPIPNVNFNVQDVCFPEQANFTNLSFVPGGSVSSYNWDFDDGNSSNQAVPSHQYSAAGTYQVKLVAESNTGCSDSITKSLNINPKPQASFSADSICLGSDLNLVNASSISNGNLDYLWRFGNGNTDTLQTPSYTYSASGNFTLILEANSQLGCSDTASQVVEVYQQPTASFSTSDICLNDTAQFADQSSNVTASANYNWQFGDGNSSTLQNPVHVYNGDGSFSVSMSVTTVEGCTDSSSQFIQVHPNPVADFTVDDICLGDSAQFNNQSTITAGSASYNWQFGDGLQLNQYQPTYQYANQGNYDVTLTATTGFGCVDSTTKPIKVFDATDAGSIIGADSVCDTGNNGVVILSGNTGSPLFWESSQTGVAPWNSVNSNNDSLQYGSLSTTTWYRAVVQNGVCPPDTSSKAKITVSPASFGGILTGNDTVCASANAGNMNLSNTIGSIIDWLISTDSAQSWNNYNGTGSVNSYNNLGQSSTFAVRVKSGVCEADTSNPITIQVDSATLAGTLFGADTVCASQNSGFVEVSGARGSVQSWEQRYNPADPWVTVINGSDSLHYQNLTDSTYYRAKVKNGVCSTIKTNTVQVRVDESTQAGTVFGSSTHCESVNSGSVNLMNNNGTVNRWQYSVDGNPWQDTAFTGQILNYQNLDTTLLYRAVVQNGVCNERFSDSAIVTINPLPDLAFHADTVCYADTTFFIDQSTIPTGFIQQRNWDFDNGSGASIQNPQHVYGSGGVYNVQLKATSNNGCVDSLTQPVVVNELPQVNFTQSDVCQLDSMGFNNFTTIPSGSITQYVWNFGDGDTAQTNNPFHTYSSHGNYNVQLYAQANTGCADSVSQQVTVHPHPVANWTADTVFEPNTTTFQNNTSIVNGAQLTYDWQFGDGTNSQAVNPVHQYSQYGNYNALLVAQSNFGCADTLAQMVEVLEKPIAQFAAQDQCIHDSIEFNNQSQYTSGTADYIWDFGDGDTSHQVSPKHIYAFPGNYTVELNIVGDNGGSDQYTTNISVYAKPSVAFSFEDVCDSIPVKFRNQSTISNGNMTYEWFFDDGDTAQAKSPEHVYPTSGFYDAKLLATSNFGCVDSAIQQVQILSRPESNFNVPEICYGDTSEFENTTTISNGFIVSYNWNFGDATNTNSIVESPVYLFLNAGRYPVTLQTESNEGCISVYTDTAVVLEKPVADYEFEDVCLGESMPFTNNSFFSSGIPFYDWQFDDGGTSAQREPKYRYSEPGEYDVLLTVTSPDQCFDTMKQTVEVYDLPQPRVEAQETTVSKGFSTQLAATGGVSYLWSPGESLNEADIQTPVATPLQTTTFTVTALDSNGCVNDTAITIDVEEDYKAIANNVITPDGNGQNDRWIVQNIENYDDCTVSIYNRWGQKVYSEKGYNNNWQGTNQAGEPLPDATYYYVIWFEGSDREYKGAVTVLRNER</sequence>
<dbReference type="PROSITE" id="PS50093">
    <property type="entry name" value="PKD"/>
    <property type="match status" value="17"/>
</dbReference>
<feature type="domain" description="PKD" evidence="7">
    <location>
        <begin position="862"/>
        <end position="915"/>
    </location>
</feature>
<keyword evidence="3" id="KW-0677">Repeat</keyword>
<feature type="domain" description="PKD" evidence="7">
    <location>
        <begin position="2536"/>
        <end position="2598"/>
    </location>
</feature>
<dbReference type="Gene3D" id="2.60.40.10">
    <property type="entry name" value="Immunoglobulins"/>
    <property type="match status" value="18"/>
</dbReference>
<proteinExistence type="predicted"/>
<dbReference type="OrthoDB" id="7794186at2"/>
<dbReference type="InterPro" id="IPR013783">
    <property type="entry name" value="Ig-like_fold"/>
</dbReference>
<protein>
    <submittedName>
        <fullName evidence="8">DUF2341 domain-containing protein</fullName>
    </submittedName>
</protein>
<evidence type="ECO:0000256" key="4">
    <source>
        <dbReference type="ARBA" id="ARBA00022989"/>
    </source>
</evidence>
<feature type="domain" description="PKD" evidence="7">
    <location>
        <begin position="1693"/>
        <end position="1756"/>
    </location>
</feature>
<comment type="caution">
    <text evidence="8">The sequence shown here is derived from an EMBL/GenBank/DDBJ whole genome shotgun (WGS) entry which is preliminary data.</text>
</comment>
<dbReference type="CDD" id="cd00146">
    <property type="entry name" value="PKD"/>
    <property type="match status" value="15"/>
</dbReference>
<keyword evidence="9" id="KW-1185">Reference proteome</keyword>
<dbReference type="Pfam" id="PF10102">
    <property type="entry name" value="DUF2341"/>
    <property type="match status" value="1"/>
</dbReference>
<keyword evidence="6" id="KW-0732">Signal</keyword>
<keyword evidence="5" id="KW-0472">Membrane</keyword>
<comment type="subcellular location">
    <subcellularLocation>
        <location evidence="1">Membrane</location>
        <topology evidence="1">Multi-pass membrane protein</topology>
    </subcellularLocation>
</comment>
<dbReference type="InterPro" id="IPR018765">
    <property type="entry name" value="DUF2341"/>
</dbReference>
<dbReference type="GO" id="GO:0005886">
    <property type="term" value="C:plasma membrane"/>
    <property type="evidence" value="ECO:0007669"/>
    <property type="project" value="TreeGrafter"/>
</dbReference>
<name>A0A6N6M965_9FLAO</name>
<feature type="chain" id="PRO_5026996069" evidence="6">
    <location>
        <begin position="22"/>
        <end position="2852"/>
    </location>
</feature>
<dbReference type="Proteomes" id="UP000435357">
    <property type="component" value="Unassembled WGS sequence"/>
</dbReference>
<feature type="domain" description="PKD" evidence="7">
    <location>
        <begin position="2371"/>
        <end position="2434"/>
    </location>
</feature>
<dbReference type="Pfam" id="PF18911">
    <property type="entry name" value="PKD_4"/>
    <property type="match status" value="17"/>
</dbReference>